<dbReference type="OrthoDB" id="10063818at2759"/>
<accession>A0A9Q1HCJ2</accession>
<gene>
    <name evidence="1" type="ORF">HOLleu_15528</name>
</gene>
<sequence>MPYSKPNNTTLYIHRKSNHPPAILKHIPEAINKRLSSLSQDENAFNKAKPVYQEALKKSGYEYGLQFTPTSTRQARTNKLRPQRKRNIIWYNPPFSKNVSTNIGRTFLKILDEEFPKDHALHKIFNRNTVKISYGCMTNLQQIVSAHNKSKLADTTKIKASSGCNCKDPSCCPLPGNCKAESIIYQATVSSDDGKPQTYIGLTEGTFKSRYNNHKSSFNCKSKKYSTKLSEYIWDLKENNVNYSVSWKVIKKAKSFNPASNRCNLCNWEKFFIICKPHMASLNKRNELSTSCRHSKKFLLRNVKPPELGTTIGLISLQELA</sequence>
<dbReference type="AlphaFoldDB" id="A0A9Q1HCJ2"/>
<keyword evidence="2" id="KW-1185">Reference proteome</keyword>
<name>A0A9Q1HCJ2_HOLLE</name>
<dbReference type="Proteomes" id="UP001152320">
    <property type="component" value="Chromosome 6"/>
</dbReference>
<organism evidence="1 2">
    <name type="scientific">Holothuria leucospilota</name>
    <name type="common">Black long sea cucumber</name>
    <name type="synonym">Mertensiothuria leucospilota</name>
    <dbReference type="NCBI Taxonomy" id="206669"/>
    <lineage>
        <taxon>Eukaryota</taxon>
        <taxon>Metazoa</taxon>
        <taxon>Echinodermata</taxon>
        <taxon>Eleutherozoa</taxon>
        <taxon>Echinozoa</taxon>
        <taxon>Holothuroidea</taxon>
        <taxon>Aspidochirotacea</taxon>
        <taxon>Aspidochirotida</taxon>
        <taxon>Holothuriidae</taxon>
        <taxon>Holothuria</taxon>
    </lineage>
</organism>
<proteinExistence type="predicted"/>
<dbReference type="PANTHER" id="PTHR21301">
    <property type="entry name" value="REVERSE TRANSCRIPTASE"/>
    <property type="match status" value="1"/>
</dbReference>
<evidence type="ECO:0000313" key="1">
    <source>
        <dbReference type="EMBL" id="KAJ8041040.1"/>
    </source>
</evidence>
<comment type="caution">
    <text evidence="1">The sequence shown here is derived from an EMBL/GenBank/DDBJ whole genome shotgun (WGS) entry which is preliminary data.</text>
</comment>
<protein>
    <submittedName>
        <fullName evidence="1">Uncharacterized protein</fullName>
    </submittedName>
</protein>
<dbReference type="EMBL" id="JAIZAY010000006">
    <property type="protein sequence ID" value="KAJ8041040.1"/>
    <property type="molecule type" value="Genomic_DNA"/>
</dbReference>
<evidence type="ECO:0000313" key="2">
    <source>
        <dbReference type="Proteomes" id="UP001152320"/>
    </source>
</evidence>
<reference evidence="1" key="1">
    <citation type="submission" date="2021-10" db="EMBL/GenBank/DDBJ databases">
        <title>Tropical sea cucumber genome reveals ecological adaptation and Cuvierian tubules defense mechanism.</title>
        <authorList>
            <person name="Chen T."/>
        </authorList>
    </citation>
    <scope>NUCLEOTIDE SEQUENCE</scope>
    <source>
        <strain evidence="1">Nanhai2018</strain>
        <tissue evidence="1">Muscle</tissue>
    </source>
</reference>
<dbReference type="PANTHER" id="PTHR21301:SF10">
    <property type="entry name" value="REVERSE TRANSCRIPTASE DOMAIN-CONTAINING PROTEIN"/>
    <property type="match status" value="1"/>
</dbReference>